<protein>
    <submittedName>
        <fullName evidence="1">Uncharacterized protein</fullName>
    </submittedName>
</protein>
<accession>A0A1G6ZSK1</accession>
<dbReference type="Proteomes" id="UP000199109">
    <property type="component" value="Unassembled WGS sequence"/>
</dbReference>
<organism evidence="1 2">
    <name type="scientific">Pricia antarctica</name>
    <dbReference type="NCBI Taxonomy" id="641691"/>
    <lineage>
        <taxon>Bacteria</taxon>
        <taxon>Pseudomonadati</taxon>
        <taxon>Bacteroidota</taxon>
        <taxon>Flavobacteriia</taxon>
        <taxon>Flavobacteriales</taxon>
        <taxon>Flavobacteriaceae</taxon>
        <taxon>Pricia</taxon>
    </lineage>
</organism>
<evidence type="ECO:0000313" key="1">
    <source>
        <dbReference type="EMBL" id="SDE04536.1"/>
    </source>
</evidence>
<keyword evidence="2" id="KW-1185">Reference proteome</keyword>
<dbReference type="STRING" id="641691.SAMN05421636_10343"/>
<evidence type="ECO:0000313" key="2">
    <source>
        <dbReference type="Proteomes" id="UP000199109"/>
    </source>
</evidence>
<reference evidence="1 2" key="1">
    <citation type="submission" date="2016-10" db="EMBL/GenBank/DDBJ databases">
        <authorList>
            <person name="de Groot N.N."/>
        </authorList>
    </citation>
    <scope>NUCLEOTIDE SEQUENCE [LARGE SCALE GENOMIC DNA]</scope>
    <source>
        <strain evidence="1 2">DSM 23421</strain>
    </source>
</reference>
<sequence length="59" mass="6518">MLSFFTILLILVGANAVFMVFSLSGTSNGRKKSNDTVSKTRSSKVYRLQNFSSKIKKAV</sequence>
<proteinExistence type="predicted"/>
<dbReference type="AlphaFoldDB" id="A0A1G6ZSK1"/>
<dbReference type="EMBL" id="FNAO01000003">
    <property type="protein sequence ID" value="SDE04536.1"/>
    <property type="molecule type" value="Genomic_DNA"/>
</dbReference>
<gene>
    <name evidence="1" type="ORF">SAMN05421636_10343</name>
</gene>
<name>A0A1G6ZSK1_9FLAO</name>